<accession>A0A087T616</accession>
<feature type="non-terminal residue" evidence="2">
    <location>
        <position position="517"/>
    </location>
</feature>
<dbReference type="AlphaFoldDB" id="A0A087T616"/>
<feature type="compositionally biased region" description="Polar residues" evidence="1">
    <location>
        <begin position="318"/>
        <end position="334"/>
    </location>
</feature>
<evidence type="ECO:0000256" key="1">
    <source>
        <dbReference type="SAM" id="MobiDB-lite"/>
    </source>
</evidence>
<protein>
    <submittedName>
        <fullName evidence="2">Uncharacterized protein</fullName>
    </submittedName>
</protein>
<organism evidence="2 3">
    <name type="scientific">Stegodyphus mimosarum</name>
    <name type="common">African social velvet spider</name>
    <dbReference type="NCBI Taxonomy" id="407821"/>
    <lineage>
        <taxon>Eukaryota</taxon>
        <taxon>Metazoa</taxon>
        <taxon>Ecdysozoa</taxon>
        <taxon>Arthropoda</taxon>
        <taxon>Chelicerata</taxon>
        <taxon>Arachnida</taxon>
        <taxon>Araneae</taxon>
        <taxon>Araneomorphae</taxon>
        <taxon>Entelegynae</taxon>
        <taxon>Eresoidea</taxon>
        <taxon>Eresidae</taxon>
        <taxon>Stegodyphus</taxon>
    </lineage>
</organism>
<reference evidence="2 3" key="1">
    <citation type="submission" date="2013-11" db="EMBL/GenBank/DDBJ databases">
        <title>Genome sequencing of Stegodyphus mimosarum.</title>
        <authorList>
            <person name="Bechsgaard J."/>
        </authorList>
    </citation>
    <scope>NUCLEOTIDE SEQUENCE [LARGE SCALE GENOMIC DNA]</scope>
</reference>
<evidence type="ECO:0000313" key="2">
    <source>
        <dbReference type="EMBL" id="KFM60555.1"/>
    </source>
</evidence>
<feature type="region of interest" description="Disordered" evidence="1">
    <location>
        <begin position="291"/>
        <end position="338"/>
    </location>
</feature>
<dbReference type="EMBL" id="KK113595">
    <property type="protein sequence ID" value="KFM60555.1"/>
    <property type="molecule type" value="Genomic_DNA"/>
</dbReference>
<dbReference type="Proteomes" id="UP000054359">
    <property type="component" value="Unassembled WGS sequence"/>
</dbReference>
<name>A0A087T616_STEMI</name>
<feature type="compositionally biased region" description="Polar residues" evidence="1">
    <location>
        <begin position="291"/>
        <end position="309"/>
    </location>
</feature>
<evidence type="ECO:0000313" key="3">
    <source>
        <dbReference type="Proteomes" id="UP000054359"/>
    </source>
</evidence>
<gene>
    <name evidence="2" type="ORF">X975_12701</name>
</gene>
<sequence length="517" mass="58465">MQIHRRTPDGIHWFPEAVRYVTNLLLTHISLALGVELPHRYESTITEQALEAIADNDCLLDTMENKLPIKKNESTGNRKLTVVLNSDKRVVSCDKENHITPKRKAKKKRKELLIREPNKKSLLTEKGATIVKETKKESVNELKKTSIMKETYHQYSKRKGNAERRRRIKKWLPASSNSSPFVNLVSSPIRSQYASLANEQCVRTQNVHSPIRPPSPSTRAIHSYSSTEQYKSQVFRANKRSTLLPRQNFHSPIRPPPPSTAKFSYSTAQLSWSPVITENVNSINISSPYPNASQSYNHRQSKSPFTNLGESPILGNRRNVSQDSKYYSKASSHTPYPPKMIESPLLHKRRSNFQNCGYGYTAGSVTPRSPYISHSPLQQVNRISQSSDCYSDEASFILSKETQQNKISAQNSGYFSSASSPMTCSPEMITNAFQQQVQRVFQDSRSYPNTPYPPEMIQQTESVFQYSGFGSGQNSAHFSNLDRIAACTLLQRINNLKSPIYSPSYQNHSPAQSSSLP</sequence>
<dbReference type="OrthoDB" id="9975373at2759"/>
<proteinExistence type="predicted"/>
<keyword evidence="3" id="KW-1185">Reference proteome</keyword>